<protein>
    <submittedName>
        <fullName evidence="1">Uncharacterized protein</fullName>
    </submittedName>
</protein>
<dbReference type="AlphaFoldDB" id="A0AAV1TEU9"/>
<name>A0AAV1TEU9_9STRA</name>
<sequence length="117" mass="13346">MEAVLYRPFARRLDVECGHRSNHEAWGAPTRRNIFPRDSPSAMVHRVGRLRDPQDLDCATAAAVYVARGRLRDMSVHCFHIRDCECSALEADCGPVRLSNEEDSLRSDRLRRGKRLA</sequence>
<dbReference type="Proteomes" id="UP001162060">
    <property type="component" value="Unassembled WGS sequence"/>
</dbReference>
<proteinExistence type="predicted"/>
<organism evidence="1 2">
    <name type="scientific">Peronospora matthiolae</name>
    <dbReference type="NCBI Taxonomy" id="2874970"/>
    <lineage>
        <taxon>Eukaryota</taxon>
        <taxon>Sar</taxon>
        <taxon>Stramenopiles</taxon>
        <taxon>Oomycota</taxon>
        <taxon>Peronosporomycetes</taxon>
        <taxon>Peronosporales</taxon>
        <taxon>Peronosporaceae</taxon>
        <taxon>Peronospora</taxon>
    </lineage>
</organism>
<gene>
    <name evidence="1" type="ORF">PM001_LOCUS5980</name>
</gene>
<dbReference type="EMBL" id="CAKLBY020000048">
    <property type="protein sequence ID" value="CAK7919346.1"/>
    <property type="molecule type" value="Genomic_DNA"/>
</dbReference>
<accession>A0AAV1TEU9</accession>
<reference evidence="1" key="1">
    <citation type="submission" date="2024-01" db="EMBL/GenBank/DDBJ databases">
        <authorList>
            <person name="Webb A."/>
        </authorList>
    </citation>
    <scope>NUCLEOTIDE SEQUENCE</scope>
    <source>
        <strain evidence="1">Pm1</strain>
    </source>
</reference>
<comment type="caution">
    <text evidence="1">The sequence shown here is derived from an EMBL/GenBank/DDBJ whole genome shotgun (WGS) entry which is preliminary data.</text>
</comment>
<evidence type="ECO:0000313" key="1">
    <source>
        <dbReference type="EMBL" id="CAK7919346.1"/>
    </source>
</evidence>
<evidence type="ECO:0000313" key="2">
    <source>
        <dbReference type="Proteomes" id="UP001162060"/>
    </source>
</evidence>